<comment type="caution">
    <text evidence="1">The sequence shown here is derived from an EMBL/GenBank/DDBJ whole genome shotgun (WGS) entry which is preliminary data.</text>
</comment>
<sequence length="111" mass="12759">MNEAFISDWYGALSQKLQDQELTYVVIIMWCIWRERNKFVMAQKDQLPAVVVSEMIKFYHEVQPFVSNTEDGEVQEQVTKVWEAPPEDVVKVNVDATLNALSGVLDFGYAV</sequence>
<protein>
    <submittedName>
        <fullName evidence="1">Uncharacterized protein</fullName>
    </submittedName>
</protein>
<dbReference type="Proteomes" id="UP001174677">
    <property type="component" value="Chromosome 1"/>
</dbReference>
<reference evidence="1" key="1">
    <citation type="journal article" date="2023" name="Plant Biotechnol. J.">
        <title>Chromosome-level wild Hevea brasiliensis genome provides new tools for genomic-assisted breeding and valuable loci to elevate rubber yield.</title>
        <authorList>
            <person name="Cheng H."/>
            <person name="Song X."/>
            <person name="Hu Y."/>
            <person name="Wu T."/>
            <person name="Yang Q."/>
            <person name="An Z."/>
            <person name="Feng S."/>
            <person name="Deng Z."/>
            <person name="Wu W."/>
            <person name="Zeng X."/>
            <person name="Tu M."/>
            <person name="Wang X."/>
            <person name="Huang H."/>
        </authorList>
    </citation>
    <scope>NUCLEOTIDE SEQUENCE</scope>
    <source>
        <strain evidence="1">MT/VB/25A 57/8</strain>
    </source>
</reference>
<evidence type="ECO:0000313" key="1">
    <source>
        <dbReference type="EMBL" id="KAJ9190463.1"/>
    </source>
</evidence>
<proteinExistence type="predicted"/>
<name>A0ABQ9NGZ3_HEVBR</name>
<organism evidence="1 2">
    <name type="scientific">Hevea brasiliensis</name>
    <name type="common">Para rubber tree</name>
    <name type="synonym">Siphonia brasiliensis</name>
    <dbReference type="NCBI Taxonomy" id="3981"/>
    <lineage>
        <taxon>Eukaryota</taxon>
        <taxon>Viridiplantae</taxon>
        <taxon>Streptophyta</taxon>
        <taxon>Embryophyta</taxon>
        <taxon>Tracheophyta</taxon>
        <taxon>Spermatophyta</taxon>
        <taxon>Magnoliopsida</taxon>
        <taxon>eudicotyledons</taxon>
        <taxon>Gunneridae</taxon>
        <taxon>Pentapetalae</taxon>
        <taxon>rosids</taxon>
        <taxon>fabids</taxon>
        <taxon>Malpighiales</taxon>
        <taxon>Euphorbiaceae</taxon>
        <taxon>Crotonoideae</taxon>
        <taxon>Micrandreae</taxon>
        <taxon>Hevea</taxon>
    </lineage>
</organism>
<dbReference type="EMBL" id="JARPOI010000001">
    <property type="protein sequence ID" value="KAJ9190463.1"/>
    <property type="molecule type" value="Genomic_DNA"/>
</dbReference>
<keyword evidence="2" id="KW-1185">Reference proteome</keyword>
<accession>A0ABQ9NGZ3</accession>
<evidence type="ECO:0000313" key="2">
    <source>
        <dbReference type="Proteomes" id="UP001174677"/>
    </source>
</evidence>
<gene>
    <name evidence="1" type="ORF">P3X46_001663</name>
</gene>